<evidence type="ECO:0000313" key="1">
    <source>
        <dbReference type="EMBL" id="EHI53000.1"/>
    </source>
</evidence>
<reference evidence="1 2" key="1">
    <citation type="journal article" date="2012" name="Front. Microbiol.">
        <title>Draft Genome Sequence of the Virulent Strain 01-B526 of the Fish Pathogen Aeromonas salmonicida.</title>
        <authorList>
            <person name="Charette S.J."/>
            <person name="Brochu F."/>
            <person name="Boyle B."/>
            <person name="Filion G."/>
            <person name="Tanaka K.H."/>
            <person name="Derome N."/>
        </authorList>
    </citation>
    <scope>NUCLEOTIDE SEQUENCE [LARGE SCALE GENOMIC DNA]</scope>
    <source>
        <strain evidence="1 2">01-B526</strain>
    </source>
</reference>
<proteinExistence type="predicted"/>
<organism evidence="1 2">
    <name type="scientific">Aeromonas salmonicida subsp. salmonicida 01-B526</name>
    <dbReference type="NCBI Taxonomy" id="1076135"/>
    <lineage>
        <taxon>Bacteria</taxon>
        <taxon>Pseudomonadati</taxon>
        <taxon>Pseudomonadota</taxon>
        <taxon>Gammaproteobacteria</taxon>
        <taxon>Aeromonadales</taxon>
        <taxon>Aeromonadaceae</taxon>
        <taxon>Aeromonas</taxon>
    </lineage>
</organism>
<dbReference type="EMBL" id="AGVO01000028">
    <property type="protein sequence ID" value="EHI53000.1"/>
    <property type="molecule type" value="Genomic_DNA"/>
</dbReference>
<dbReference type="Proteomes" id="UP000006428">
    <property type="component" value="Unassembled WGS sequence"/>
</dbReference>
<comment type="caution">
    <text evidence="1">The sequence shown here is derived from an EMBL/GenBank/DDBJ whole genome shotgun (WGS) entry which is preliminary data.</text>
</comment>
<gene>
    <name evidence="1" type="ORF">IYQ_08501</name>
</gene>
<evidence type="ECO:0000313" key="2">
    <source>
        <dbReference type="Proteomes" id="UP000006428"/>
    </source>
</evidence>
<sequence>MGLTRTGARSFLVKCQAIHIFWQMMRRDAHNHATKSDGFCLLAILVVKTLN</sequence>
<keyword evidence="2" id="KW-1185">Reference proteome</keyword>
<name>A0ABN0E1A9_AERSS</name>
<protein>
    <submittedName>
        <fullName evidence="1">Uncharacterized protein</fullName>
    </submittedName>
</protein>
<accession>A0ABN0E1A9</accession>